<dbReference type="Gene3D" id="2.70.98.30">
    <property type="entry name" value="Golgi alpha-mannosidase II, domain 4"/>
    <property type="match status" value="1"/>
</dbReference>
<organism evidence="2 3">
    <name type="scientific">Candida boidinii</name>
    <name type="common">Yeast</name>
    <dbReference type="NCBI Taxonomy" id="5477"/>
    <lineage>
        <taxon>Eukaryota</taxon>
        <taxon>Fungi</taxon>
        <taxon>Dikarya</taxon>
        <taxon>Ascomycota</taxon>
        <taxon>Saccharomycotina</taxon>
        <taxon>Pichiomycetes</taxon>
        <taxon>Pichiales</taxon>
        <taxon>Pichiaceae</taxon>
        <taxon>Ogataea</taxon>
        <taxon>Ogataea/Candida clade</taxon>
    </lineage>
</organism>
<dbReference type="InterPro" id="IPR011013">
    <property type="entry name" value="Gal_mutarotase_sf_dom"/>
</dbReference>
<comment type="caution">
    <text evidence="2">The sequence shown here is derived from an EMBL/GenBank/DDBJ whole genome shotgun (WGS) entry which is preliminary data.</text>
</comment>
<gene>
    <name evidence="2" type="ORF">Cboi02_000638500</name>
</gene>
<feature type="domain" description="Glycosyl hydrolases family 38 C-terminal" evidence="1">
    <location>
        <begin position="107"/>
        <end position="170"/>
    </location>
</feature>
<dbReference type="SUPFAM" id="SSF74650">
    <property type="entry name" value="Galactose mutarotase-like"/>
    <property type="match status" value="1"/>
</dbReference>
<accession>A0A9W6WL76</accession>
<dbReference type="PANTHER" id="PTHR46017">
    <property type="entry name" value="ALPHA-MANNOSIDASE 2C1"/>
    <property type="match status" value="1"/>
</dbReference>
<dbReference type="GO" id="GO:0009313">
    <property type="term" value="P:oligosaccharide catabolic process"/>
    <property type="evidence" value="ECO:0007669"/>
    <property type="project" value="TreeGrafter"/>
</dbReference>
<evidence type="ECO:0000313" key="2">
    <source>
        <dbReference type="EMBL" id="GME80365.1"/>
    </source>
</evidence>
<evidence type="ECO:0000313" key="3">
    <source>
        <dbReference type="Proteomes" id="UP001165120"/>
    </source>
</evidence>
<dbReference type="Proteomes" id="UP001165120">
    <property type="component" value="Unassembled WGS sequence"/>
</dbReference>
<protein>
    <submittedName>
        <fullName evidence="2">Unnamed protein product</fullName>
    </submittedName>
</protein>
<dbReference type="AlphaFoldDB" id="A0A9W6WL76"/>
<dbReference type="GO" id="GO:0030246">
    <property type="term" value="F:carbohydrate binding"/>
    <property type="evidence" value="ECO:0007669"/>
    <property type="project" value="InterPro"/>
</dbReference>
<proteinExistence type="predicted"/>
<dbReference type="GO" id="GO:0004559">
    <property type="term" value="F:alpha-mannosidase activity"/>
    <property type="evidence" value="ECO:0007669"/>
    <property type="project" value="TreeGrafter"/>
</dbReference>
<dbReference type="GO" id="GO:0000329">
    <property type="term" value="C:fungal-type vacuole membrane"/>
    <property type="evidence" value="ECO:0007669"/>
    <property type="project" value="TreeGrafter"/>
</dbReference>
<dbReference type="InterPro" id="IPR041147">
    <property type="entry name" value="GH38_C"/>
</dbReference>
<keyword evidence="3" id="KW-1185">Reference proteome</keyword>
<dbReference type="Pfam" id="PF17677">
    <property type="entry name" value="Glyco_hydro38C2"/>
    <property type="match status" value="1"/>
</dbReference>
<dbReference type="PANTHER" id="PTHR46017:SF1">
    <property type="entry name" value="ALPHA-MANNOSIDASE 2C1"/>
    <property type="match status" value="1"/>
</dbReference>
<dbReference type="EMBL" id="BSXN01004004">
    <property type="protein sequence ID" value="GME80365.1"/>
    <property type="molecule type" value="Genomic_DNA"/>
</dbReference>
<dbReference type="Gene3D" id="2.60.40.2220">
    <property type="match status" value="1"/>
</dbReference>
<reference evidence="2" key="1">
    <citation type="submission" date="2023-04" db="EMBL/GenBank/DDBJ databases">
        <title>Candida boidinii NBRC 10035.</title>
        <authorList>
            <person name="Ichikawa N."/>
            <person name="Sato H."/>
            <person name="Tonouchi N."/>
        </authorList>
    </citation>
    <scope>NUCLEOTIDE SEQUENCE</scope>
    <source>
        <strain evidence="2">NBRC 10035</strain>
    </source>
</reference>
<name>A0A9W6WL76_CANBO</name>
<evidence type="ECO:0000259" key="1">
    <source>
        <dbReference type="Pfam" id="PF17677"/>
    </source>
</evidence>
<sequence length="175" mass="20048">MRLSLIRAPKYPDEHADIGTHRFKYSILPHKGPLSSETIRAGWEFNDRSKNLHLGVYRRNDVVSYKLNKELVSIRGDENLILSNIKRGEDDDDMDSEKTTIPKKFKGFQTIIIRIYEALGGKGKAVIKIAMPIKEVKKVNILENSIAEIEFDPKANEFKIDSRAFEISTYRVVLA</sequence>